<dbReference type="PANTHER" id="PTHR45703:SF1">
    <property type="entry name" value="DYNEINS HEAVY CHAIN"/>
    <property type="match status" value="1"/>
</dbReference>
<keyword evidence="2" id="KW-1185">Reference proteome</keyword>
<dbReference type="EMBL" id="CAXIEN010000234">
    <property type="protein sequence ID" value="CAL1288617.1"/>
    <property type="molecule type" value="Genomic_DNA"/>
</dbReference>
<dbReference type="AlphaFoldDB" id="A0AAV2AYE0"/>
<name>A0AAV2AYE0_9ARAC</name>
<dbReference type="GO" id="GO:0030286">
    <property type="term" value="C:dynein complex"/>
    <property type="evidence" value="ECO:0007669"/>
    <property type="project" value="InterPro"/>
</dbReference>
<protein>
    <submittedName>
        <fullName evidence="1">Uncharacterized protein</fullName>
    </submittedName>
</protein>
<accession>A0AAV2AYE0</accession>
<sequence>MNSEPSKMEYCRIISRRLRTENKSSFNSASEKTARKITGSHYFVLIHSDVGGRVDSRPNLNPFLAAKLSDGILAIIFQEFAFSKSPNRKWVVFDEPVDTLWIESMNTILDDNKKISPSDAAMNWIFSRSEGFYIEPSSSTSWKSRPIRT</sequence>
<evidence type="ECO:0000313" key="2">
    <source>
        <dbReference type="Proteomes" id="UP001497382"/>
    </source>
</evidence>
<dbReference type="InterPro" id="IPR026983">
    <property type="entry name" value="DHC"/>
</dbReference>
<dbReference type="PANTHER" id="PTHR45703">
    <property type="entry name" value="DYNEIN HEAVY CHAIN"/>
    <property type="match status" value="1"/>
</dbReference>
<proteinExistence type="predicted"/>
<gene>
    <name evidence="1" type="ORF">LARSCL_LOCUS15445</name>
</gene>
<evidence type="ECO:0000313" key="1">
    <source>
        <dbReference type="EMBL" id="CAL1288617.1"/>
    </source>
</evidence>
<dbReference type="Proteomes" id="UP001497382">
    <property type="component" value="Unassembled WGS sequence"/>
</dbReference>
<dbReference type="GO" id="GO:0051959">
    <property type="term" value="F:dynein light intermediate chain binding"/>
    <property type="evidence" value="ECO:0007669"/>
    <property type="project" value="InterPro"/>
</dbReference>
<dbReference type="InterPro" id="IPR027417">
    <property type="entry name" value="P-loop_NTPase"/>
</dbReference>
<dbReference type="GO" id="GO:0007018">
    <property type="term" value="P:microtubule-based movement"/>
    <property type="evidence" value="ECO:0007669"/>
    <property type="project" value="InterPro"/>
</dbReference>
<reference evidence="1 2" key="1">
    <citation type="submission" date="2024-04" db="EMBL/GenBank/DDBJ databases">
        <authorList>
            <person name="Rising A."/>
            <person name="Reimegard J."/>
            <person name="Sonavane S."/>
            <person name="Akerstrom W."/>
            <person name="Nylinder S."/>
            <person name="Hedman E."/>
            <person name="Kallberg Y."/>
        </authorList>
    </citation>
    <scope>NUCLEOTIDE SEQUENCE [LARGE SCALE GENOMIC DNA]</scope>
</reference>
<dbReference type="GO" id="GO:0045505">
    <property type="term" value="F:dynein intermediate chain binding"/>
    <property type="evidence" value="ECO:0007669"/>
    <property type="project" value="InterPro"/>
</dbReference>
<comment type="caution">
    <text evidence="1">The sequence shown here is derived from an EMBL/GenBank/DDBJ whole genome shotgun (WGS) entry which is preliminary data.</text>
</comment>
<dbReference type="Gene3D" id="3.40.50.300">
    <property type="entry name" value="P-loop containing nucleotide triphosphate hydrolases"/>
    <property type="match status" value="1"/>
</dbReference>
<organism evidence="1 2">
    <name type="scientific">Larinioides sclopetarius</name>
    <dbReference type="NCBI Taxonomy" id="280406"/>
    <lineage>
        <taxon>Eukaryota</taxon>
        <taxon>Metazoa</taxon>
        <taxon>Ecdysozoa</taxon>
        <taxon>Arthropoda</taxon>
        <taxon>Chelicerata</taxon>
        <taxon>Arachnida</taxon>
        <taxon>Araneae</taxon>
        <taxon>Araneomorphae</taxon>
        <taxon>Entelegynae</taxon>
        <taxon>Araneoidea</taxon>
        <taxon>Araneidae</taxon>
        <taxon>Larinioides</taxon>
    </lineage>
</organism>